<name>A0ABU3FD08_9ENTE</name>
<comment type="caution">
    <text evidence="4">The sequence shown here is derived from an EMBL/GenBank/DDBJ whole genome shotgun (WGS) entry which is preliminary data.</text>
</comment>
<gene>
    <name evidence="4" type="ORF">P7H27_11435</name>
</gene>
<proteinExistence type="predicted"/>
<protein>
    <submittedName>
        <fullName evidence="4">GNAT family N-acetyltransferase</fullName>
        <ecNumber evidence="4">2.3.1.-</ecNumber>
    </submittedName>
</protein>
<dbReference type="Proteomes" id="UP001181046">
    <property type="component" value="Unassembled WGS sequence"/>
</dbReference>
<dbReference type="InterPro" id="IPR016181">
    <property type="entry name" value="Acyl_CoA_acyltransferase"/>
</dbReference>
<keyword evidence="5" id="KW-1185">Reference proteome</keyword>
<keyword evidence="2 4" id="KW-0012">Acyltransferase</keyword>
<dbReference type="PANTHER" id="PTHR43800:SF1">
    <property type="entry name" value="PEPTIDYL-LYSINE N-ACETYLTRANSFERASE YJAB"/>
    <property type="match status" value="1"/>
</dbReference>
<dbReference type="CDD" id="cd04301">
    <property type="entry name" value="NAT_SF"/>
    <property type="match status" value="1"/>
</dbReference>
<evidence type="ECO:0000313" key="4">
    <source>
        <dbReference type="EMBL" id="MDT2760375.1"/>
    </source>
</evidence>
<dbReference type="PROSITE" id="PS51186">
    <property type="entry name" value="GNAT"/>
    <property type="match status" value="1"/>
</dbReference>
<accession>A0ABU3FD08</accession>
<evidence type="ECO:0000259" key="3">
    <source>
        <dbReference type="PROSITE" id="PS51186"/>
    </source>
</evidence>
<dbReference type="PANTHER" id="PTHR43800">
    <property type="entry name" value="PEPTIDYL-LYSINE N-ACETYLTRANSFERASE YJAB"/>
    <property type="match status" value="1"/>
</dbReference>
<dbReference type="Pfam" id="PF13508">
    <property type="entry name" value="Acetyltransf_7"/>
    <property type="match status" value="1"/>
</dbReference>
<keyword evidence="4" id="KW-0547">Nucleotide-binding</keyword>
<dbReference type="SUPFAM" id="SSF55729">
    <property type="entry name" value="Acyl-CoA N-acyltransferases (Nat)"/>
    <property type="match status" value="1"/>
</dbReference>
<feature type="domain" description="N-acetyltransferase" evidence="3">
    <location>
        <begin position="3"/>
        <end position="143"/>
    </location>
</feature>
<dbReference type="GO" id="GO:0016746">
    <property type="term" value="F:acyltransferase activity"/>
    <property type="evidence" value="ECO:0007669"/>
    <property type="project" value="UniProtKB-KW"/>
</dbReference>
<dbReference type="RefSeq" id="WP_311830360.1">
    <property type="nucleotide sequence ID" value="NZ_JARQAJ010000007.1"/>
</dbReference>
<sequence>MIKIIENLTDFELNVISKIWLQSNLDTHDFIPSEYWIKNYNSVREGLSNTIIYTYSYEDEIVGFLGLVDDYIAGIFVLKAFRSLGVGTKLLNEAKSKNNRLTLSVFKKNKQAIHFYQMNGFKTLQERLDNETNELEYLMNWNQ</sequence>
<dbReference type="EMBL" id="JARQAJ010000007">
    <property type="protein sequence ID" value="MDT2760375.1"/>
    <property type="molecule type" value="Genomic_DNA"/>
</dbReference>
<dbReference type="EC" id="2.3.1.-" evidence="4"/>
<dbReference type="Gene3D" id="3.40.630.30">
    <property type="match status" value="1"/>
</dbReference>
<evidence type="ECO:0000313" key="5">
    <source>
        <dbReference type="Proteomes" id="UP001181046"/>
    </source>
</evidence>
<dbReference type="GO" id="GO:0005524">
    <property type="term" value="F:ATP binding"/>
    <property type="evidence" value="ECO:0007669"/>
    <property type="project" value="UniProtKB-KW"/>
</dbReference>
<dbReference type="InterPro" id="IPR000182">
    <property type="entry name" value="GNAT_dom"/>
</dbReference>
<evidence type="ECO:0000256" key="1">
    <source>
        <dbReference type="ARBA" id="ARBA00022679"/>
    </source>
</evidence>
<keyword evidence="1 4" id="KW-0808">Transferase</keyword>
<reference evidence="4" key="1">
    <citation type="submission" date="2023-03" db="EMBL/GenBank/DDBJ databases">
        <authorList>
            <person name="Shen W."/>
            <person name="Cai J."/>
        </authorList>
    </citation>
    <scope>NUCLEOTIDE SEQUENCE</scope>
    <source>
        <strain evidence="4">P66-3</strain>
    </source>
</reference>
<keyword evidence="4" id="KW-0067">ATP-binding</keyword>
<evidence type="ECO:0000256" key="2">
    <source>
        <dbReference type="ARBA" id="ARBA00023315"/>
    </source>
</evidence>
<organism evidence="4 5">
    <name type="scientific">Enterococcus xiangfangensis</name>
    <dbReference type="NCBI Taxonomy" id="1296537"/>
    <lineage>
        <taxon>Bacteria</taxon>
        <taxon>Bacillati</taxon>
        <taxon>Bacillota</taxon>
        <taxon>Bacilli</taxon>
        <taxon>Lactobacillales</taxon>
        <taxon>Enterococcaceae</taxon>
        <taxon>Enterococcus</taxon>
    </lineage>
</organism>